<proteinExistence type="predicted"/>
<evidence type="ECO:0000313" key="1">
    <source>
        <dbReference type="EMBL" id="GIX89133.1"/>
    </source>
</evidence>
<protein>
    <submittedName>
        <fullName evidence="1">Uncharacterized protein</fullName>
    </submittedName>
</protein>
<evidence type="ECO:0000313" key="2">
    <source>
        <dbReference type="Proteomes" id="UP001054837"/>
    </source>
</evidence>
<dbReference type="AlphaFoldDB" id="A0AAV4NZD1"/>
<sequence length="120" mass="13791">MYHQSTVGNWMKNRLRVGLRSSVRKKERKGENGYGILRNILEPSCEREGTSENFPSPIPMPLAIHTHHIIDPPLRPTRIGHPRWIIANQEFDEASVLFIHSAWSRCLLDAFPRSLLPSVL</sequence>
<reference evidence="1 2" key="1">
    <citation type="submission" date="2021-06" db="EMBL/GenBank/DDBJ databases">
        <title>Caerostris darwini draft genome.</title>
        <authorList>
            <person name="Kono N."/>
            <person name="Arakawa K."/>
        </authorList>
    </citation>
    <scope>NUCLEOTIDE SEQUENCE [LARGE SCALE GENOMIC DNA]</scope>
</reference>
<keyword evidence="2" id="KW-1185">Reference proteome</keyword>
<dbReference type="EMBL" id="BPLQ01002139">
    <property type="protein sequence ID" value="GIX89133.1"/>
    <property type="molecule type" value="Genomic_DNA"/>
</dbReference>
<dbReference type="Proteomes" id="UP001054837">
    <property type="component" value="Unassembled WGS sequence"/>
</dbReference>
<gene>
    <name evidence="1" type="ORF">CDAR_599501</name>
</gene>
<organism evidence="1 2">
    <name type="scientific">Caerostris darwini</name>
    <dbReference type="NCBI Taxonomy" id="1538125"/>
    <lineage>
        <taxon>Eukaryota</taxon>
        <taxon>Metazoa</taxon>
        <taxon>Ecdysozoa</taxon>
        <taxon>Arthropoda</taxon>
        <taxon>Chelicerata</taxon>
        <taxon>Arachnida</taxon>
        <taxon>Araneae</taxon>
        <taxon>Araneomorphae</taxon>
        <taxon>Entelegynae</taxon>
        <taxon>Araneoidea</taxon>
        <taxon>Araneidae</taxon>
        <taxon>Caerostris</taxon>
    </lineage>
</organism>
<comment type="caution">
    <text evidence="1">The sequence shown here is derived from an EMBL/GenBank/DDBJ whole genome shotgun (WGS) entry which is preliminary data.</text>
</comment>
<name>A0AAV4NZD1_9ARAC</name>
<accession>A0AAV4NZD1</accession>